<dbReference type="AlphaFoldDB" id="A0A103Y0G0"/>
<evidence type="ECO:0000313" key="2">
    <source>
        <dbReference type="Proteomes" id="UP000243975"/>
    </source>
</evidence>
<gene>
    <name evidence="1" type="ORF">Ccrd_021490</name>
</gene>
<organism evidence="1 2">
    <name type="scientific">Cynara cardunculus var. scolymus</name>
    <name type="common">Globe artichoke</name>
    <name type="synonym">Cynara scolymus</name>
    <dbReference type="NCBI Taxonomy" id="59895"/>
    <lineage>
        <taxon>Eukaryota</taxon>
        <taxon>Viridiplantae</taxon>
        <taxon>Streptophyta</taxon>
        <taxon>Embryophyta</taxon>
        <taxon>Tracheophyta</taxon>
        <taxon>Spermatophyta</taxon>
        <taxon>Magnoliopsida</taxon>
        <taxon>eudicotyledons</taxon>
        <taxon>Gunneridae</taxon>
        <taxon>Pentapetalae</taxon>
        <taxon>asterids</taxon>
        <taxon>campanulids</taxon>
        <taxon>Asterales</taxon>
        <taxon>Asteraceae</taxon>
        <taxon>Carduoideae</taxon>
        <taxon>Cardueae</taxon>
        <taxon>Carduinae</taxon>
        <taxon>Cynara</taxon>
    </lineage>
</organism>
<proteinExistence type="predicted"/>
<dbReference type="InterPro" id="IPR018247">
    <property type="entry name" value="EF_Hand_1_Ca_BS"/>
</dbReference>
<protein>
    <submittedName>
        <fullName evidence="1">EF-Hand 1, calcium-binding site-containing protein</fullName>
    </submittedName>
</protein>
<reference evidence="1 2" key="1">
    <citation type="journal article" date="2016" name="Sci. Rep.">
        <title>The genome sequence of the outbreeding globe artichoke constructed de novo incorporating a phase-aware low-pass sequencing strategy of F1 progeny.</title>
        <authorList>
            <person name="Scaglione D."/>
            <person name="Reyes-Chin-Wo S."/>
            <person name="Acquadro A."/>
            <person name="Froenicke L."/>
            <person name="Portis E."/>
            <person name="Beitel C."/>
            <person name="Tirone M."/>
            <person name="Mauro R."/>
            <person name="Lo Monaco A."/>
            <person name="Mauromicale G."/>
            <person name="Faccioli P."/>
            <person name="Cattivelli L."/>
            <person name="Rieseberg L."/>
            <person name="Michelmore R."/>
            <person name="Lanteri S."/>
        </authorList>
    </citation>
    <scope>NUCLEOTIDE SEQUENCE [LARGE SCALE GENOMIC DNA]</scope>
    <source>
        <strain evidence="1">2C</strain>
    </source>
</reference>
<dbReference type="PROSITE" id="PS00018">
    <property type="entry name" value="EF_HAND_1"/>
    <property type="match status" value="1"/>
</dbReference>
<sequence length="223" mass="25280">MDETVRPHNPTPAHHSLLRITVNICGEVAKNGCCYNVNVHNISRGSTPWSTLIWARTHMNKFQSYSHDKDGTHLGSVTKDDVPLAYTDILPNDSLCQGEISVNGFGYPRRRVDTNHSNFIGIEDLDNYDIVFGDQKWHSSDTHFSYRYDDLFPHLPTNKDVEEEEILGEVLDFIPEDDMLTVEKTGCEPEDVMTMKPETAESAKHETAAIEFGCALLQRNLKK</sequence>
<accession>A0A103Y0G0</accession>
<evidence type="ECO:0000313" key="1">
    <source>
        <dbReference type="EMBL" id="KVI00251.1"/>
    </source>
</evidence>
<dbReference type="Gramene" id="KVI00251">
    <property type="protein sequence ID" value="KVI00251"/>
    <property type="gene ID" value="Ccrd_021490"/>
</dbReference>
<name>A0A103Y0G0_CYNCS</name>
<dbReference type="Proteomes" id="UP000243975">
    <property type="component" value="Unassembled WGS sequence"/>
</dbReference>
<comment type="caution">
    <text evidence="1">The sequence shown here is derived from an EMBL/GenBank/DDBJ whole genome shotgun (WGS) entry which is preliminary data.</text>
</comment>
<keyword evidence="2" id="KW-1185">Reference proteome</keyword>
<dbReference type="EMBL" id="LEKV01003395">
    <property type="protein sequence ID" value="KVI00251.1"/>
    <property type="molecule type" value="Genomic_DNA"/>
</dbReference>